<evidence type="ECO:0000256" key="5">
    <source>
        <dbReference type="ARBA" id="ARBA00012229"/>
    </source>
</evidence>
<dbReference type="GO" id="GO:0005344">
    <property type="term" value="F:oxygen carrier activity"/>
    <property type="evidence" value="ECO:0007669"/>
    <property type="project" value="UniProtKB-KW"/>
</dbReference>
<dbReference type="PRINTS" id="PR00406">
    <property type="entry name" value="CYTB5RDTASE"/>
</dbReference>
<evidence type="ECO:0000256" key="9">
    <source>
        <dbReference type="ARBA" id="ARBA00022617"/>
    </source>
</evidence>
<dbReference type="FunFam" id="1.10.490.10:FF:000003">
    <property type="entry name" value="Flavohemoprotein"/>
    <property type="match status" value="1"/>
</dbReference>
<keyword evidence="15 27" id="KW-0560">Oxidoreductase</keyword>
<keyword evidence="17" id="KW-0520">NAD</keyword>
<evidence type="ECO:0000256" key="14">
    <source>
        <dbReference type="ARBA" id="ARBA00022857"/>
    </source>
</evidence>
<evidence type="ECO:0000259" key="25">
    <source>
        <dbReference type="PROSITE" id="PS01033"/>
    </source>
</evidence>
<keyword evidence="10 24" id="KW-0561">Oxygen transport</keyword>
<dbReference type="Pfam" id="PF00970">
    <property type="entry name" value="FAD_binding_6"/>
    <property type="match status" value="1"/>
</dbReference>
<reference evidence="27 28" key="1">
    <citation type="submission" date="2019-10" db="EMBL/GenBank/DDBJ databases">
        <title>Genome diversity of Sutterella seckii.</title>
        <authorList>
            <person name="Chaplin A.V."/>
            <person name="Sokolova S.R."/>
            <person name="Mosin K.A."/>
            <person name="Ivanova E.L."/>
            <person name="Kochetkova T.O."/>
            <person name="Goltsov A.Y."/>
            <person name="Trofimov D.Y."/>
            <person name="Efimov B.A."/>
        </authorList>
    </citation>
    <scope>NUCLEOTIDE SEQUENCE [LARGE SCALE GENOMIC DNA]</scope>
    <source>
        <strain evidence="27 28">ASD393</strain>
    </source>
</reference>
<dbReference type="GO" id="GO:0019825">
    <property type="term" value="F:oxygen binding"/>
    <property type="evidence" value="ECO:0007669"/>
    <property type="project" value="InterPro"/>
</dbReference>
<dbReference type="InterPro" id="IPR000971">
    <property type="entry name" value="Globin"/>
</dbReference>
<dbReference type="Proteomes" id="UP000430564">
    <property type="component" value="Unassembled WGS sequence"/>
</dbReference>
<dbReference type="RefSeq" id="WP_152157702.1">
    <property type="nucleotide sequence ID" value="NZ_WEHX01000008.1"/>
</dbReference>
<evidence type="ECO:0000256" key="1">
    <source>
        <dbReference type="ARBA" id="ARBA00001970"/>
    </source>
</evidence>
<evidence type="ECO:0000256" key="23">
    <source>
        <dbReference type="ARBA" id="ARBA00049433"/>
    </source>
</evidence>
<keyword evidence="12" id="KW-0479">Metal-binding</keyword>
<organism evidence="27 28">
    <name type="scientific">Sutterella seckii</name>
    <dbReference type="NCBI Taxonomy" id="1944635"/>
    <lineage>
        <taxon>Bacteria</taxon>
        <taxon>Pseudomonadati</taxon>
        <taxon>Pseudomonadota</taxon>
        <taxon>Betaproteobacteria</taxon>
        <taxon>Burkholderiales</taxon>
        <taxon>Sutterellaceae</taxon>
        <taxon>Sutterella</taxon>
    </lineage>
</organism>
<dbReference type="InterPro" id="IPR017938">
    <property type="entry name" value="Riboflavin_synthase-like_b-brl"/>
</dbReference>
<keyword evidence="13" id="KW-0274">FAD</keyword>
<feature type="domain" description="FAD-binding FR-type" evidence="26">
    <location>
        <begin position="152"/>
        <end position="264"/>
    </location>
</feature>
<dbReference type="InterPro" id="IPR001433">
    <property type="entry name" value="OxRdtase_FAD/NAD-bd"/>
</dbReference>
<dbReference type="PROSITE" id="PS01033">
    <property type="entry name" value="GLOBIN"/>
    <property type="match status" value="1"/>
</dbReference>
<dbReference type="SUPFAM" id="SSF52343">
    <property type="entry name" value="Ferredoxin reductase-like, C-terminal NADP-linked domain"/>
    <property type="match status" value="1"/>
</dbReference>
<evidence type="ECO:0000256" key="11">
    <source>
        <dbReference type="ARBA" id="ARBA00022630"/>
    </source>
</evidence>
<evidence type="ECO:0000256" key="13">
    <source>
        <dbReference type="ARBA" id="ARBA00022827"/>
    </source>
</evidence>
<keyword evidence="7 24" id="KW-0813">Transport</keyword>
<dbReference type="InterPro" id="IPR017927">
    <property type="entry name" value="FAD-bd_FR_type"/>
</dbReference>
<dbReference type="FunFam" id="2.40.30.10:FF:000034">
    <property type="entry name" value="Flavohemoprotein"/>
    <property type="match status" value="1"/>
</dbReference>
<evidence type="ECO:0000256" key="3">
    <source>
        <dbReference type="ARBA" id="ARBA00006401"/>
    </source>
</evidence>
<evidence type="ECO:0000256" key="6">
    <source>
        <dbReference type="ARBA" id="ARBA00014637"/>
    </source>
</evidence>
<protein>
    <recommendedName>
        <fullName evidence="6">Flavohemoprotein</fullName>
        <ecNumber evidence="5">1.14.12.17</ecNumber>
    </recommendedName>
    <alternativeName>
        <fullName evidence="20">Flavohemoglobin</fullName>
    </alternativeName>
    <alternativeName>
        <fullName evidence="19">Hemoglobin-like protein</fullName>
    </alternativeName>
    <alternativeName>
        <fullName evidence="21">Nitric oxide dioxygenase</fullName>
    </alternativeName>
</protein>
<dbReference type="PANTHER" id="PTHR43396:SF3">
    <property type="entry name" value="FLAVOHEMOPROTEIN"/>
    <property type="match status" value="1"/>
</dbReference>
<dbReference type="GO" id="GO:0071500">
    <property type="term" value="P:cellular response to nitrosative stress"/>
    <property type="evidence" value="ECO:0007669"/>
    <property type="project" value="TreeGrafter"/>
</dbReference>
<evidence type="ECO:0000256" key="16">
    <source>
        <dbReference type="ARBA" id="ARBA00023004"/>
    </source>
</evidence>
<evidence type="ECO:0000256" key="15">
    <source>
        <dbReference type="ARBA" id="ARBA00023002"/>
    </source>
</evidence>
<comment type="cofactor">
    <cofactor evidence="1">
        <name>heme b</name>
        <dbReference type="ChEBI" id="CHEBI:60344"/>
    </cofactor>
</comment>
<dbReference type="InterPro" id="IPR039261">
    <property type="entry name" value="FNR_nucleotide-bd"/>
</dbReference>
<dbReference type="Pfam" id="PF00175">
    <property type="entry name" value="NAD_binding_1"/>
    <property type="match status" value="1"/>
</dbReference>
<dbReference type="Gene3D" id="1.10.490.10">
    <property type="entry name" value="Globins"/>
    <property type="match status" value="1"/>
</dbReference>
<evidence type="ECO:0000256" key="22">
    <source>
        <dbReference type="ARBA" id="ARBA00048649"/>
    </source>
</evidence>
<evidence type="ECO:0000256" key="24">
    <source>
        <dbReference type="RuleBase" id="RU000356"/>
    </source>
</evidence>
<dbReference type="EC" id="1.14.12.17" evidence="5"/>
<dbReference type="EMBL" id="WEHX01000008">
    <property type="protein sequence ID" value="KAB7662438.1"/>
    <property type="molecule type" value="Genomic_DNA"/>
</dbReference>
<dbReference type="GO" id="GO:0046210">
    <property type="term" value="P:nitric oxide catabolic process"/>
    <property type="evidence" value="ECO:0007669"/>
    <property type="project" value="TreeGrafter"/>
</dbReference>
<dbReference type="Pfam" id="PF00042">
    <property type="entry name" value="Globin"/>
    <property type="match status" value="1"/>
</dbReference>
<dbReference type="InterPro" id="IPR009050">
    <property type="entry name" value="Globin-like_sf"/>
</dbReference>
<evidence type="ECO:0000313" key="28">
    <source>
        <dbReference type="Proteomes" id="UP000430564"/>
    </source>
</evidence>
<dbReference type="PANTHER" id="PTHR43396">
    <property type="entry name" value="FLAVOHEMOPROTEIN"/>
    <property type="match status" value="1"/>
</dbReference>
<dbReference type="PROSITE" id="PS51384">
    <property type="entry name" value="FAD_FR"/>
    <property type="match status" value="1"/>
</dbReference>
<dbReference type="GO" id="GO:0020037">
    <property type="term" value="F:heme binding"/>
    <property type="evidence" value="ECO:0007669"/>
    <property type="project" value="InterPro"/>
</dbReference>
<dbReference type="CDD" id="cd06184">
    <property type="entry name" value="flavohem_like_fad_nad_binding"/>
    <property type="match status" value="1"/>
</dbReference>
<dbReference type="InterPro" id="IPR012292">
    <property type="entry name" value="Globin/Proto"/>
</dbReference>
<keyword evidence="16" id="KW-0408">Iron</keyword>
<dbReference type="GO" id="GO:0008941">
    <property type="term" value="F:nitric oxide dioxygenase NAD(P)H activity"/>
    <property type="evidence" value="ECO:0007669"/>
    <property type="project" value="UniProtKB-EC"/>
</dbReference>
<dbReference type="SUPFAM" id="SSF63380">
    <property type="entry name" value="Riboflavin synthase domain-like"/>
    <property type="match status" value="1"/>
</dbReference>
<evidence type="ECO:0000313" key="27">
    <source>
        <dbReference type="EMBL" id="KAB7662438.1"/>
    </source>
</evidence>
<evidence type="ECO:0000256" key="17">
    <source>
        <dbReference type="ARBA" id="ARBA00023027"/>
    </source>
</evidence>
<evidence type="ECO:0000256" key="12">
    <source>
        <dbReference type="ARBA" id="ARBA00022723"/>
    </source>
</evidence>
<comment type="catalytic activity">
    <reaction evidence="23">
        <text>2 nitric oxide + NADPH + 2 O2 = 2 nitrate + NADP(+) + H(+)</text>
        <dbReference type="Rhea" id="RHEA:19465"/>
        <dbReference type="ChEBI" id="CHEBI:15378"/>
        <dbReference type="ChEBI" id="CHEBI:15379"/>
        <dbReference type="ChEBI" id="CHEBI:16480"/>
        <dbReference type="ChEBI" id="CHEBI:17632"/>
        <dbReference type="ChEBI" id="CHEBI:57783"/>
        <dbReference type="ChEBI" id="CHEBI:58349"/>
        <dbReference type="EC" id="1.14.12.17"/>
    </reaction>
</comment>
<evidence type="ECO:0000256" key="4">
    <source>
        <dbReference type="ARBA" id="ARBA00008414"/>
    </source>
</evidence>
<name>A0A6I1ETL8_9BURK</name>
<keyword evidence="11" id="KW-0285">Flavoprotein</keyword>
<dbReference type="InterPro" id="IPR008333">
    <property type="entry name" value="Cbr1-like_FAD-bd_dom"/>
</dbReference>
<evidence type="ECO:0000256" key="2">
    <source>
        <dbReference type="ARBA" id="ARBA00001974"/>
    </source>
</evidence>
<dbReference type="OrthoDB" id="9801223at2"/>
<comment type="caution">
    <text evidence="27">The sequence shown here is derived from an EMBL/GenBank/DDBJ whole genome shotgun (WGS) entry which is preliminary data.</text>
</comment>
<comment type="function">
    <text evidence="18">Is involved in NO detoxification in an aerobic process, termed nitric oxide dioxygenase (NOD) reaction that utilizes O(2) and NAD(P)H to convert NO to nitrate, which protects the bacterium from various noxious nitrogen compounds. Therefore, plays a central role in the inducible response to nitrosative stress.</text>
</comment>
<evidence type="ECO:0000256" key="19">
    <source>
        <dbReference type="ARBA" id="ARBA00030024"/>
    </source>
</evidence>
<proteinExistence type="inferred from homology"/>
<comment type="catalytic activity">
    <reaction evidence="22">
        <text>2 nitric oxide + NADH + 2 O2 = 2 nitrate + NAD(+) + H(+)</text>
        <dbReference type="Rhea" id="RHEA:19469"/>
        <dbReference type="ChEBI" id="CHEBI:15378"/>
        <dbReference type="ChEBI" id="CHEBI:15379"/>
        <dbReference type="ChEBI" id="CHEBI:16480"/>
        <dbReference type="ChEBI" id="CHEBI:17632"/>
        <dbReference type="ChEBI" id="CHEBI:57540"/>
        <dbReference type="ChEBI" id="CHEBI:57945"/>
        <dbReference type="EC" id="1.14.12.17"/>
    </reaction>
</comment>
<gene>
    <name evidence="27" type="primary">hmpA</name>
    <name evidence="27" type="ORF">GBM95_02870</name>
</gene>
<evidence type="ECO:0000256" key="20">
    <source>
        <dbReference type="ARBA" id="ARBA00030929"/>
    </source>
</evidence>
<dbReference type="NCBIfam" id="NF009805">
    <property type="entry name" value="PRK13289.1"/>
    <property type="match status" value="1"/>
</dbReference>
<accession>A0A6I1ETL8</accession>
<feature type="domain" description="Globin" evidence="25">
    <location>
        <begin position="1"/>
        <end position="138"/>
    </location>
</feature>
<dbReference type="SUPFAM" id="SSF46458">
    <property type="entry name" value="Globin-like"/>
    <property type="match status" value="1"/>
</dbReference>
<sequence>MLTPRQIELIKATVPVLREHGVALTSHFYKRMLNGNPELKNVFNQSHQALGRQQKALAGAVLAYAENIENPGVLIGAVKHIAAKHCTVGIRAEHYPIVGKHLLASIREVLGEAATDELIDAWAAAYGMLADLLIQVESGIYTEQNTAEGGWSGWRPFVVEKRVEETPEVASFYLRPADGGTVPAFKPGQFVSVRAYLPELGVDQPRQYSLSHAPVCDKGLRITVKRIDAHDGAPQGHMSTHLHQTLKEGSIIELSAPAGEFFLKEGENPVVLVSAGIGITPLFAMLQSIASKTPNRPVVFMHTTRTKEGFALREAVKKELSKLEDKKAHVFFTAADAADVPCCCGCAFEKHHGRPGAKDVLALNPPKDADVYICGPTAFMASMKEAFLNAGVPAGSIHSEVFGTGSES</sequence>
<keyword evidence="8" id="KW-0216">Detoxification</keyword>
<dbReference type="GO" id="GO:0046872">
    <property type="term" value="F:metal ion binding"/>
    <property type="evidence" value="ECO:0007669"/>
    <property type="project" value="UniProtKB-KW"/>
</dbReference>
<evidence type="ECO:0000259" key="26">
    <source>
        <dbReference type="PROSITE" id="PS51384"/>
    </source>
</evidence>
<comment type="similarity">
    <text evidence="4">Belongs to the globin family. Two-domain flavohemoproteins subfamily.</text>
</comment>
<dbReference type="GO" id="GO:0071949">
    <property type="term" value="F:FAD binding"/>
    <property type="evidence" value="ECO:0007669"/>
    <property type="project" value="TreeGrafter"/>
</dbReference>
<evidence type="ECO:0000256" key="10">
    <source>
        <dbReference type="ARBA" id="ARBA00022621"/>
    </source>
</evidence>
<dbReference type="CDD" id="cd14779">
    <property type="entry name" value="FHP_Ae-globin-like"/>
    <property type="match status" value="1"/>
</dbReference>
<evidence type="ECO:0000256" key="18">
    <source>
        <dbReference type="ARBA" id="ARBA00025094"/>
    </source>
</evidence>
<comment type="cofactor">
    <cofactor evidence="2">
        <name>FAD</name>
        <dbReference type="ChEBI" id="CHEBI:57692"/>
    </cofactor>
</comment>
<comment type="similarity">
    <text evidence="3">In the C-terminal section; belongs to the flavoprotein pyridine nucleotide cytochrome reductase family.</text>
</comment>
<evidence type="ECO:0000256" key="8">
    <source>
        <dbReference type="ARBA" id="ARBA00022575"/>
    </source>
</evidence>
<dbReference type="Gene3D" id="2.40.30.10">
    <property type="entry name" value="Translation factors"/>
    <property type="match status" value="1"/>
</dbReference>
<evidence type="ECO:0000256" key="7">
    <source>
        <dbReference type="ARBA" id="ARBA00022448"/>
    </source>
</evidence>
<keyword evidence="9 24" id="KW-0349">Heme</keyword>
<dbReference type="GO" id="GO:0009636">
    <property type="term" value="P:response to toxic substance"/>
    <property type="evidence" value="ECO:0007669"/>
    <property type="project" value="UniProtKB-KW"/>
</dbReference>
<evidence type="ECO:0000256" key="21">
    <source>
        <dbReference type="ARBA" id="ARBA00033187"/>
    </source>
</evidence>
<dbReference type="AlphaFoldDB" id="A0A6I1ETL8"/>
<keyword evidence="14" id="KW-0521">NADP</keyword>
<dbReference type="Gene3D" id="3.40.50.80">
    <property type="entry name" value="Nucleotide-binding domain of ferredoxin-NADP reductase (FNR) module"/>
    <property type="match status" value="1"/>
</dbReference>